<gene>
    <name evidence="1" type="ORF">SCF082_LOCUS457</name>
</gene>
<dbReference type="Proteomes" id="UP001642464">
    <property type="component" value="Unassembled WGS sequence"/>
</dbReference>
<evidence type="ECO:0000313" key="1">
    <source>
        <dbReference type="EMBL" id="CAK8986201.1"/>
    </source>
</evidence>
<dbReference type="EMBL" id="CAXAMM010000148">
    <property type="protein sequence ID" value="CAK8986201.1"/>
    <property type="molecule type" value="Genomic_DNA"/>
</dbReference>
<keyword evidence="2" id="KW-1185">Reference proteome</keyword>
<sequence>MDGSTGCAVGFYKLLEAWLPNRSPVQEEFPQVCKIASLLEPELYMAQAVRAHQLKELHKSTNASCEQVLPTSGRQHNPADFDTGDLVVLGEVPGSASGAAAVVCEMTPLDCRVAVLDPSRSSKVAETYVKSSDLRLIHRDWRIGRRHIIGGLQSSRMKHLNGLSASVREHRRYGHPCFVPKPESDDQKLRLCVRWEHEGASGALLLEPRFLTPCVERPEEEEDKTLLTAKRRLHLQAAATAAPSKLPEALEALKTQPQTQPQPQPLQATSVAPIEGAIDEVEPRICHVSNVESLTPMPPNCSGTFLGALSWLVGAHTRHVEEEFPTVIRLSSVLAADPQPREQLSWLLPISETPELGDDPDLIFEPTERLHGISETLEQGDLVLLDRGLQPSRFASCPAVVKGLNSSGCSVAVLDESRSIFIGELHVALSDVVLVHSDWRLGTRVVLGGLQSSHMVHLNGLSAVICPHKRHGHPCFVHKPSSPNTGEWLTLCIRFDEPKKSSMHAVLLEPRFLVADGRARPQAHPGTPRLEGCTPSSGSIPRSSSLTDQLHSVPKQPSGCRRPWMRANSYQGPTRVPKQPTAPSRLTGTSMSTSPGSLLRQLSSPSMTSGESRGSYEVLSQEELVKEIKELKESLKSLTKDQGRL</sequence>
<proteinExistence type="predicted"/>
<comment type="caution">
    <text evidence="1">The sequence shown here is derived from an EMBL/GenBank/DDBJ whole genome shotgun (WGS) entry which is preliminary data.</text>
</comment>
<organism evidence="1 2">
    <name type="scientific">Durusdinium trenchii</name>
    <dbReference type="NCBI Taxonomy" id="1381693"/>
    <lineage>
        <taxon>Eukaryota</taxon>
        <taxon>Sar</taxon>
        <taxon>Alveolata</taxon>
        <taxon>Dinophyceae</taxon>
        <taxon>Suessiales</taxon>
        <taxon>Symbiodiniaceae</taxon>
        <taxon>Durusdinium</taxon>
    </lineage>
</organism>
<evidence type="ECO:0000313" key="2">
    <source>
        <dbReference type="Proteomes" id="UP001642464"/>
    </source>
</evidence>
<reference evidence="1 2" key="1">
    <citation type="submission" date="2024-02" db="EMBL/GenBank/DDBJ databases">
        <authorList>
            <person name="Chen Y."/>
            <person name="Shah S."/>
            <person name="Dougan E. K."/>
            <person name="Thang M."/>
            <person name="Chan C."/>
        </authorList>
    </citation>
    <scope>NUCLEOTIDE SEQUENCE [LARGE SCALE GENOMIC DNA]</scope>
</reference>
<name>A0ABP0H7L6_9DINO</name>
<accession>A0ABP0H7L6</accession>
<protein>
    <submittedName>
        <fullName evidence="1">D-lactate dehydrogenase</fullName>
    </submittedName>
</protein>